<dbReference type="SUPFAM" id="SSF53756">
    <property type="entry name" value="UDP-Glycosyltransferase/glycogen phosphorylase"/>
    <property type="match status" value="1"/>
</dbReference>
<evidence type="ECO:0000313" key="5">
    <source>
        <dbReference type="EMBL" id="SDH31396.1"/>
    </source>
</evidence>
<accession>A0A1G8BDU2</accession>
<evidence type="ECO:0000256" key="2">
    <source>
        <dbReference type="ARBA" id="ARBA00022679"/>
    </source>
</evidence>
<proteinExistence type="predicted"/>
<gene>
    <name evidence="5" type="ORF">SAMN05216553_11924</name>
</gene>
<dbReference type="STRING" id="200378.SAMN05216553_11924"/>
<dbReference type="GO" id="GO:0016758">
    <property type="term" value="F:hexosyltransferase activity"/>
    <property type="evidence" value="ECO:0007669"/>
    <property type="project" value="TreeGrafter"/>
</dbReference>
<dbReference type="InterPro" id="IPR001296">
    <property type="entry name" value="Glyco_trans_1"/>
</dbReference>
<feature type="domain" description="Glycosyltransferase subfamily 4-like N-terminal" evidence="4">
    <location>
        <begin position="12"/>
        <end position="206"/>
    </location>
</feature>
<reference evidence="6" key="1">
    <citation type="submission" date="2016-10" db="EMBL/GenBank/DDBJ databases">
        <authorList>
            <person name="Varghese N."/>
            <person name="Submissions S."/>
        </authorList>
    </citation>
    <scope>NUCLEOTIDE SEQUENCE [LARGE SCALE GENOMIC DNA]</scope>
    <source>
        <strain evidence="6">CGMCC 4.3506</strain>
    </source>
</reference>
<dbReference type="CDD" id="cd03801">
    <property type="entry name" value="GT4_PimA-like"/>
    <property type="match status" value="1"/>
</dbReference>
<dbReference type="Pfam" id="PF00534">
    <property type="entry name" value="Glycos_transf_1"/>
    <property type="match status" value="1"/>
</dbReference>
<keyword evidence="2 5" id="KW-0808">Transferase</keyword>
<dbReference type="Gene3D" id="3.40.50.2000">
    <property type="entry name" value="Glycogen Phosphorylase B"/>
    <property type="match status" value="2"/>
</dbReference>
<protein>
    <submittedName>
        <fullName evidence="5">Glycosyltransferase involved in cell wall bisynthesis</fullName>
    </submittedName>
</protein>
<dbReference type="EMBL" id="FNCC01000019">
    <property type="protein sequence ID" value="SDH31396.1"/>
    <property type="molecule type" value="Genomic_DNA"/>
</dbReference>
<organism evidence="5 6">
    <name type="scientific">Lentzea fradiae</name>
    <dbReference type="NCBI Taxonomy" id="200378"/>
    <lineage>
        <taxon>Bacteria</taxon>
        <taxon>Bacillati</taxon>
        <taxon>Actinomycetota</taxon>
        <taxon>Actinomycetes</taxon>
        <taxon>Pseudonocardiales</taxon>
        <taxon>Pseudonocardiaceae</taxon>
        <taxon>Lentzea</taxon>
    </lineage>
</organism>
<dbReference type="InterPro" id="IPR028098">
    <property type="entry name" value="Glyco_trans_4-like_N"/>
</dbReference>
<dbReference type="Pfam" id="PF13439">
    <property type="entry name" value="Glyco_transf_4"/>
    <property type="match status" value="1"/>
</dbReference>
<evidence type="ECO:0000259" key="3">
    <source>
        <dbReference type="Pfam" id="PF00534"/>
    </source>
</evidence>
<dbReference type="Proteomes" id="UP000199623">
    <property type="component" value="Unassembled WGS sequence"/>
</dbReference>
<evidence type="ECO:0000313" key="6">
    <source>
        <dbReference type="Proteomes" id="UP000199623"/>
    </source>
</evidence>
<dbReference type="PANTHER" id="PTHR45947:SF3">
    <property type="entry name" value="SULFOQUINOVOSYL TRANSFERASE SQD2"/>
    <property type="match status" value="1"/>
</dbReference>
<sequence length="409" mass="42965">MITSDHLSTQSGTGAHVQFLSGALRRAGVEVVVAAMPVLTGEDGSPADDVLRYPQIGPRIVWHEQGGDGLAGGRPAPEWTVARQAQLNLGLVAGIDRDQRFDLVHCHGFRPVPAAVALCGIFGAPLVMSKHGSVLGVRLGDGTVVESVGGWSPFSGWSPFILEYVRATDHYGVANAEKVIVVSDAVRRDLLSDVDSAAKVVVIHNGAGLAKCARDCAARPEPGADAVIGLVGRLVPQKGVDVAVEALALLGRENVRLRVAGAGPMLEPLRRRAEELGVGKRVEFAGTLDRDRLHRFLHDSDLIAAPSRWDAFPQSVCEAQAVGKLVVGTAVDGIVEQITDRETGLLCPPGDARALAGAFAWALDHPAEAARIGSAAAAAARGAYSWDAVAARTLEVYGEAVDRFHLSRG</sequence>
<evidence type="ECO:0000259" key="4">
    <source>
        <dbReference type="Pfam" id="PF13439"/>
    </source>
</evidence>
<keyword evidence="6" id="KW-1185">Reference proteome</keyword>
<dbReference type="InterPro" id="IPR050194">
    <property type="entry name" value="Glycosyltransferase_grp1"/>
</dbReference>
<feature type="domain" description="Glycosyl transferase family 1" evidence="3">
    <location>
        <begin position="221"/>
        <end position="376"/>
    </location>
</feature>
<dbReference type="PANTHER" id="PTHR45947">
    <property type="entry name" value="SULFOQUINOVOSYL TRANSFERASE SQD2"/>
    <property type="match status" value="1"/>
</dbReference>
<keyword evidence="1" id="KW-0328">Glycosyltransferase</keyword>
<name>A0A1G8BDU2_9PSEU</name>
<dbReference type="GO" id="GO:1901137">
    <property type="term" value="P:carbohydrate derivative biosynthetic process"/>
    <property type="evidence" value="ECO:0007669"/>
    <property type="project" value="UniProtKB-ARBA"/>
</dbReference>
<dbReference type="AlphaFoldDB" id="A0A1G8BDU2"/>
<evidence type="ECO:0000256" key="1">
    <source>
        <dbReference type="ARBA" id="ARBA00022676"/>
    </source>
</evidence>